<dbReference type="CDD" id="cd00090">
    <property type="entry name" value="HTH_ARSR"/>
    <property type="match status" value="1"/>
</dbReference>
<dbReference type="SMART" id="SM00028">
    <property type="entry name" value="TPR"/>
    <property type="match status" value="6"/>
</dbReference>
<dbReference type="Pfam" id="PF13181">
    <property type="entry name" value="TPR_8"/>
    <property type="match status" value="2"/>
</dbReference>
<evidence type="ECO:0000313" key="6">
    <source>
        <dbReference type="Proteomes" id="UP001576780"/>
    </source>
</evidence>
<dbReference type="Gene3D" id="1.10.10.10">
    <property type="entry name" value="Winged helix-like DNA-binding domain superfamily/Winged helix DNA-binding domain"/>
    <property type="match status" value="1"/>
</dbReference>
<dbReference type="PANTHER" id="PTHR44858">
    <property type="entry name" value="TETRATRICOPEPTIDE REPEAT PROTEIN 6"/>
    <property type="match status" value="1"/>
</dbReference>
<dbReference type="InterPro" id="IPR027417">
    <property type="entry name" value="P-loop_NTPase"/>
</dbReference>
<dbReference type="CDD" id="cd00267">
    <property type="entry name" value="ABC_ATPase"/>
    <property type="match status" value="1"/>
</dbReference>
<dbReference type="Proteomes" id="UP001576780">
    <property type="component" value="Unassembled WGS sequence"/>
</dbReference>
<gene>
    <name evidence="5" type="ORF">ACE1CA_23445</name>
</gene>
<feature type="domain" description="HTH arsR-type" evidence="4">
    <location>
        <begin position="291"/>
        <end position="369"/>
    </location>
</feature>
<proteinExistence type="predicted"/>
<dbReference type="InterPro" id="IPR000835">
    <property type="entry name" value="HTH_MarR-typ"/>
</dbReference>
<feature type="repeat" description="TPR" evidence="3">
    <location>
        <begin position="560"/>
        <end position="593"/>
    </location>
</feature>
<dbReference type="SUPFAM" id="SSF46785">
    <property type="entry name" value="Winged helix' DNA-binding domain"/>
    <property type="match status" value="1"/>
</dbReference>
<name>A0ABV4WQX5_9CYAN</name>
<evidence type="ECO:0000256" key="3">
    <source>
        <dbReference type="PROSITE-ProRule" id="PRU00339"/>
    </source>
</evidence>
<evidence type="ECO:0000256" key="1">
    <source>
        <dbReference type="ARBA" id="ARBA00022737"/>
    </source>
</evidence>
<protein>
    <submittedName>
        <fullName evidence="5">Tetratricopeptide repeat protein</fullName>
    </submittedName>
</protein>
<evidence type="ECO:0000313" key="5">
    <source>
        <dbReference type="EMBL" id="MFB2837494.1"/>
    </source>
</evidence>
<dbReference type="EMBL" id="JBHFNT010000215">
    <property type="protein sequence ID" value="MFB2837494.1"/>
    <property type="molecule type" value="Genomic_DNA"/>
</dbReference>
<dbReference type="Gene3D" id="1.25.40.10">
    <property type="entry name" value="Tetratricopeptide repeat domain"/>
    <property type="match status" value="2"/>
</dbReference>
<dbReference type="InterPro" id="IPR036390">
    <property type="entry name" value="WH_DNA-bd_sf"/>
</dbReference>
<accession>A0ABV4WQX5</accession>
<dbReference type="Pfam" id="PF12802">
    <property type="entry name" value="MarR_2"/>
    <property type="match status" value="1"/>
</dbReference>
<sequence>MKTPYLSRFTPSLMMPETLEEIFVQRQNLAQQIIELIRESATTSSKHYTLLIGPRGIGKTHLISLIYHRICQKEDLRERLLIAWVNEEEWGISSFLDLVVRILKAIEKEYHDSELTKRIESLYQLTVDNAERAAGELLKETIGNRTLLLLIENLDEVFAGLDDQGQKQLRAYLQENSFCTIVATAQSLFNGVKLQSSPFYGFFRIRHLKDLTLDEAVELLAKVAKVQGDRELESFIRTPTGRDRIQAVHYLAGGNPRIYIIFSAFLNRKSLDELVEAFMAMLDDLTPYYQDRMKCLSPQQRKIVDLLCDRRQAVTVKEIAQRCFITHQTASSQLKKLLEMGYVRSESIGRESYYELREVLMRFCLEVKKQRGEPISLIVDLLRSWYTRTELQERLELLPPDATLERKYVLHVLNSIEKESEDPRVVAYLEEYNIYINEKNYAFALQVTEKLLKICNHPKIWYLQALCLFTTTHHEEALASFDKYIKFDSDDALAWYFRSATLFMLDRFDEALTSSEIAIKLNPNDDTFWLIQGIINLKLQYFEQALSSLEKAIKLNPNRAENWWAIGVLLSYMKGYKEAVSLFEKSIEFNPDYGPAWTTRGFILGYLRFYQEALVSFDKAIELGEQSSTVFFNRAEYLLALNRWDEGIAALDDALNRFVDAEEPDTGDEKAIIRNLFNSTNDATIWRSRIKTLIELYNKHQVLSALGKGLVESIPAIMSEMVSDKAAQTWLEVWQEIVGDAKEFEIPLRLLKTAVEYKVKKGDRRVLLELPIEERKLLTEELKIEEAYKK</sequence>
<dbReference type="SUPFAM" id="SSF48452">
    <property type="entry name" value="TPR-like"/>
    <property type="match status" value="1"/>
</dbReference>
<dbReference type="PANTHER" id="PTHR44858:SF1">
    <property type="entry name" value="UDP-N-ACETYLGLUCOSAMINE--PEPTIDE N-ACETYLGLUCOSAMINYLTRANSFERASE SPINDLY-RELATED"/>
    <property type="match status" value="1"/>
</dbReference>
<dbReference type="SUPFAM" id="SSF52540">
    <property type="entry name" value="P-loop containing nucleoside triphosphate hydrolases"/>
    <property type="match status" value="1"/>
</dbReference>
<evidence type="ECO:0000256" key="2">
    <source>
        <dbReference type="ARBA" id="ARBA00022803"/>
    </source>
</evidence>
<reference evidence="5 6" key="1">
    <citation type="submission" date="2024-09" db="EMBL/GenBank/DDBJ databases">
        <title>Floridaenema gen nov. (Aerosakkonemataceae, Aerosakkonematales ord. nov., Cyanobacteria) from benthic tropical and subtropical fresh waters, with the description of four new species.</title>
        <authorList>
            <person name="Moretto J.A."/>
            <person name="Berthold D.E."/>
            <person name="Lefler F.W."/>
            <person name="Huang I.-S."/>
            <person name="Laughinghouse H. IV."/>
        </authorList>
    </citation>
    <scope>NUCLEOTIDE SEQUENCE [LARGE SCALE GENOMIC DNA]</scope>
    <source>
        <strain evidence="5 6">BLCC-F167</strain>
    </source>
</reference>
<keyword evidence="1" id="KW-0677">Repeat</keyword>
<feature type="repeat" description="TPR" evidence="3">
    <location>
        <begin position="492"/>
        <end position="525"/>
    </location>
</feature>
<dbReference type="InterPro" id="IPR011991">
    <property type="entry name" value="ArsR-like_HTH"/>
</dbReference>
<dbReference type="InterPro" id="IPR036388">
    <property type="entry name" value="WH-like_DNA-bd_sf"/>
</dbReference>
<dbReference type="InterPro" id="IPR011990">
    <property type="entry name" value="TPR-like_helical_dom_sf"/>
</dbReference>
<dbReference type="SMART" id="SM00418">
    <property type="entry name" value="HTH_ARSR"/>
    <property type="match status" value="1"/>
</dbReference>
<evidence type="ECO:0000259" key="4">
    <source>
        <dbReference type="SMART" id="SM00418"/>
    </source>
</evidence>
<dbReference type="InterPro" id="IPR019734">
    <property type="entry name" value="TPR_rpt"/>
</dbReference>
<keyword evidence="6" id="KW-1185">Reference proteome</keyword>
<dbReference type="RefSeq" id="WP_413279840.1">
    <property type="nucleotide sequence ID" value="NZ_JBHFNT010000215.1"/>
</dbReference>
<dbReference type="InterPro" id="IPR050498">
    <property type="entry name" value="Ycf3"/>
</dbReference>
<dbReference type="Gene3D" id="3.40.50.300">
    <property type="entry name" value="P-loop containing nucleotide triphosphate hydrolases"/>
    <property type="match status" value="1"/>
</dbReference>
<dbReference type="InterPro" id="IPR001845">
    <property type="entry name" value="HTH_ArsR_DNA-bd_dom"/>
</dbReference>
<keyword evidence="2 3" id="KW-0802">TPR repeat</keyword>
<dbReference type="Pfam" id="PF13432">
    <property type="entry name" value="TPR_16"/>
    <property type="match status" value="1"/>
</dbReference>
<dbReference type="PROSITE" id="PS50005">
    <property type="entry name" value="TPR"/>
    <property type="match status" value="3"/>
</dbReference>
<comment type="caution">
    <text evidence="5">The sequence shown here is derived from an EMBL/GenBank/DDBJ whole genome shotgun (WGS) entry which is preliminary data.</text>
</comment>
<feature type="repeat" description="TPR" evidence="3">
    <location>
        <begin position="526"/>
        <end position="559"/>
    </location>
</feature>
<organism evidence="5 6">
    <name type="scientific">Floridaenema evergladense BLCC-F167</name>
    <dbReference type="NCBI Taxonomy" id="3153639"/>
    <lineage>
        <taxon>Bacteria</taxon>
        <taxon>Bacillati</taxon>
        <taxon>Cyanobacteriota</taxon>
        <taxon>Cyanophyceae</taxon>
        <taxon>Oscillatoriophycideae</taxon>
        <taxon>Aerosakkonematales</taxon>
        <taxon>Aerosakkonemataceae</taxon>
        <taxon>Floridanema</taxon>
        <taxon>Floridanema evergladense</taxon>
    </lineage>
</organism>